<protein>
    <recommendedName>
        <fullName evidence="2">Fungal lipase-type domain-containing protein</fullName>
    </recommendedName>
</protein>
<dbReference type="Proteomes" id="UP000783686">
    <property type="component" value="Unassembled WGS sequence"/>
</dbReference>
<keyword evidence="4" id="KW-1185">Reference proteome</keyword>
<dbReference type="AlphaFoldDB" id="A0A811JR91"/>
<gene>
    <name evidence="3" type="ORF">BOKJ2_LOCUS529</name>
</gene>
<dbReference type="SUPFAM" id="SSF53474">
    <property type="entry name" value="alpha/beta-Hydrolases"/>
    <property type="match status" value="1"/>
</dbReference>
<dbReference type="PANTHER" id="PTHR45908">
    <property type="entry name" value="PROTEIN CBG11750-RELATED"/>
    <property type="match status" value="1"/>
</dbReference>
<accession>A0A811JR91</accession>
<dbReference type="EMBL" id="CAJFDH010000001">
    <property type="protein sequence ID" value="CAD5205845.1"/>
    <property type="molecule type" value="Genomic_DNA"/>
</dbReference>
<dbReference type="Proteomes" id="UP000614601">
    <property type="component" value="Unassembled WGS sequence"/>
</dbReference>
<evidence type="ECO:0000313" key="4">
    <source>
        <dbReference type="Proteomes" id="UP000614601"/>
    </source>
</evidence>
<dbReference type="InterPro" id="IPR029058">
    <property type="entry name" value="AB_hydrolase_fold"/>
</dbReference>
<reference evidence="3" key="1">
    <citation type="submission" date="2020-09" db="EMBL/GenBank/DDBJ databases">
        <authorList>
            <person name="Kikuchi T."/>
        </authorList>
    </citation>
    <scope>NUCLEOTIDE SEQUENCE</scope>
    <source>
        <strain evidence="3">SH1</strain>
    </source>
</reference>
<comment type="caution">
    <text evidence="3">The sequence shown here is derived from an EMBL/GenBank/DDBJ whole genome shotgun (WGS) entry which is preliminary data.</text>
</comment>
<dbReference type="Pfam" id="PF01764">
    <property type="entry name" value="Lipase_3"/>
    <property type="match status" value="1"/>
</dbReference>
<dbReference type="InterPro" id="IPR002921">
    <property type="entry name" value="Fungal_lipase-type"/>
</dbReference>
<dbReference type="EMBL" id="CAJFCW020000001">
    <property type="protein sequence ID" value="CAG9079514.1"/>
    <property type="molecule type" value="Genomic_DNA"/>
</dbReference>
<sequence length="308" mass="35263">MFIVMANIICFQLISLLIAKSYADLYDYYDDALARRMLILSAGAYHLENPEYCITNHFGNVEMVQLYKELCAFNYEDLCASYMALLHDDKVIAIVFRGTVKMTQLMDESFSGFEAKERYYEIGDVNVYFNSAFRQIWVTGMSDVFDEIRQQYPIYTVWVTGHSFGGALTSLLAPYLICKYGYNATNLALYTFGQPRVGDDDYAYSHSEMIPWFFRVVHNQDVVAEVFPEALGYKHHSTEVWYGADMSPGAGYTICGYNYGAVCEKPLGIPSKEDHSIYFNKFLSKYGRLNCTLPISVSKLEKLLVIDF</sequence>
<evidence type="ECO:0000313" key="3">
    <source>
        <dbReference type="EMBL" id="CAD5205845.1"/>
    </source>
</evidence>
<name>A0A811JR91_9BILA</name>
<keyword evidence="1" id="KW-0732">Signal</keyword>
<dbReference type="GO" id="GO:0006629">
    <property type="term" value="P:lipid metabolic process"/>
    <property type="evidence" value="ECO:0007669"/>
    <property type="project" value="InterPro"/>
</dbReference>
<organism evidence="3 4">
    <name type="scientific">Bursaphelenchus okinawaensis</name>
    <dbReference type="NCBI Taxonomy" id="465554"/>
    <lineage>
        <taxon>Eukaryota</taxon>
        <taxon>Metazoa</taxon>
        <taxon>Ecdysozoa</taxon>
        <taxon>Nematoda</taxon>
        <taxon>Chromadorea</taxon>
        <taxon>Rhabditida</taxon>
        <taxon>Tylenchina</taxon>
        <taxon>Tylenchomorpha</taxon>
        <taxon>Aphelenchoidea</taxon>
        <taxon>Aphelenchoididae</taxon>
        <taxon>Bursaphelenchus</taxon>
    </lineage>
</organism>
<evidence type="ECO:0000259" key="2">
    <source>
        <dbReference type="Pfam" id="PF01764"/>
    </source>
</evidence>
<dbReference type="CDD" id="cd00519">
    <property type="entry name" value="Lipase_3"/>
    <property type="match status" value="1"/>
</dbReference>
<dbReference type="Gene3D" id="3.40.50.1820">
    <property type="entry name" value="alpha/beta hydrolase"/>
    <property type="match status" value="1"/>
</dbReference>
<feature type="signal peptide" evidence="1">
    <location>
        <begin position="1"/>
        <end position="23"/>
    </location>
</feature>
<feature type="chain" id="PRO_5035594356" description="Fungal lipase-type domain-containing protein" evidence="1">
    <location>
        <begin position="24"/>
        <end position="308"/>
    </location>
</feature>
<feature type="domain" description="Fungal lipase-type" evidence="2">
    <location>
        <begin position="94"/>
        <end position="228"/>
    </location>
</feature>
<evidence type="ECO:0000256" key="1">
    <source>
        <dbReference type="SAM" id="SignalP"/>
    </source>
</evidence>
<proteinExistence type="predicted"/>
<dbReference type="OrthoDB" id="438440at2759"/>